<name>A0A6M0QUB1_9RHOB</name>
<dbReference type="InterPro" id="IPR036641">
    <property type="entry name" value="HPT_dom_sf"/>
</dbReference>
<gene>
    <name evidence="3" type="ORF">G4Z14_12330</name>
</gene>
<organism evidence="3 4">
    <name type="scientific">Tabrizicola oligotrophica</name>
    <dbReference type="NCBI Taxonomy" id="2710650"/>
    <lineage>
        <taxon>Bacteria</taxon>
        <taxon>Pseudomonadati</taxon>
        <taxon>Pseudomonadota</taxon>
        <taxon>Alphaproteobacteria</taxon>
        <taxon>Rhodobacterales</taxon>
        <taxon>Paracoccaceae</taxon>
        <taxon>Tabrizicola</taxon>
    </lineage>
</organism>
<keyword evidence="4" id="KW-1185">Reference proteome</keyword>
<dbReference type="GO" id="GO:0004672">
    <property type="term" value="F:protein kinase activity"/>
    <property type="evidence" value="ECO:0007669"/>
    <property type="project" value="UniProtKB-ARBA"/>
</dbReference>
<dbReference type="Proteomes" id="UP000477782">
    <property type="component" value="Unassembled WGS sequence"/>
</dbReference>
<dbReference type="EMBL" id="JAAIVJ010000007">
    <property type="protein sequence ID" value="NEY91086.1"/>
    <property type="molecule type" value="Genomic_DNA"/>
</dbReference>
<dbReference type="InterPro" id="IPR008207">
    <property type="entry name" value="Sig_transdc_His_kin_Hpt_dom"/>
</dbReference>
<dbReference type="Gene3D" id="1.20.120.160">
    <property type="entry name" value="HPT domain"/>
    <property type="match status" value="1"/>
</dbReference>
<dbReference type="RefSeq" id="WP_164626182.1">
    <property type="nucleotide sequence ID" value="NZ_JAAIVJ010000007.1"/>
</dbReference>
<sequence>MIDWTRVAELRTEIGDEDFAEVVTLFLEEADEAVQGLAGCQAARALESTLHFLKGSALNLGFQTLARLCQDGERRAAAGEAGIDVGAIASAYESSKISLAAGRAAPGDSRAA</sequence>
<evidence type="ECO:0000259" key="2">
    <source>
        <dbReference type="Pfam" id="PF01627"/>
    </source>
</evidence>
<dbReference type="Pfam" id="PF01627">
    <property type="entry name" value="Hpt"/>
    <property type="match status" value="1"/>
</dbReference>
<evidence type="ECO:0000256" key="1">
    <source>
        <dbReference type="ARBA" id="ARBA00023012"/>
    </source>
</evidence>
<feature type="domain" description="HPt" evidence="2">
    <location>
        <begin position="21"/>
        <end position="78"/>
    </location>
</feature>
<protein>
    <submittedName>
        <fullName evidence="3">Hpt domain-containing protein</fullName>
    </submittedName>
</protein>
<dbReference type="AlphaFoldDB" id="A0A6M0QUB1"/>
<evidence type="ECO:0000313" key="3">
    <source>
        <dbReference type="EMBL" id="NEY91086.1"/>
    </source>
</evidence>
<keyword evidence="1" id="KW-0902">Two-component regulatory system</keyword>
<comment type="caution">
    <text evidence="3">The sequence shown here is derived from an EMBL/GenBank/DDBJ whole genome shotgun (WGS) entry which is preliminary data.</text>
</comment>
<evidence type="ECO:0000313" key="4">
    <source>
        <dbReference type="Proteomes" id="UP000477782"/>
    </source>
</evidence>
<dbReference type="SUPFAM" id="SSF47226">
    <property type="entry name" value="Histidine-containing phosphotransfer domain, HPT domain"/>
    <property type="match status" value="1"/>
</dbReference>
<accession>A0A6M0QUB1</accession>
<reference evidence="3 4" key="1">
    <citation type="submission" date="2020-02" db="EMBL/GenBank/DDBJ databases">
        <authorList>
            <person name="Chen W.-M."/>
        </authorList>
    </citation>
    <scope>NUCLEOTIDE SEQUENCE [LARGE SCALE GENOMIC DNA]</scope>
    <source>
        <strain evidence="3 4">KMS-5</strain>
    </source>
</reference>
<dbReference type="GO" id="GO:0000160">
    <property type="term" value="P:phosphorelay signal transduction system"/>
    <property type="evidence" value="ECO:0007669"/>
    <property type="project" value="UniProtKB-KW"/>
</dbReference>
<proteinExistence type="predicted"/>